<feature type="domain" description="NAC-A/B" evidence="1">
    <location>
        <begin position="15"/>
        <end position="79"/>
    </location>
</feature>
<evidence type="ECO:0000313" key="2">
    <source>
        <dbReference type="EMBL" id="HEW52576.1"/>
    </source>
</evidence>
<name>A0A7C2ZBI2_9CREN</name>
<accession>A0A7C2ZBI2</accession>
<dbReference type="InterPro" id="IPR002715">
    <property type="entry name" value="Nas_poly-pep-assoc_cplx_dom"/>
</dbReference>
<organism evidence="2">
    <name type="scientific">Ignisphaera aggregans</name>
    <dbReference type="NCBI Taxonomy" id="334771"/>
    <lineage>
        <taxon>Archaea</taxon>
        <taxon>Thermoproteota</taxon>
        <taxon>Thermoprotei</taxon>
        <taxon>Desulfurococcales</taxon>
        <taxon>Desulfurococcaceae</taxon>
        <taxon>Ignisphaera</taxon>
    </lineage>
</organism>
<comment type="caution">
    <text evidence="2">The sequence shown here is derived from an EMBL/GenBank/DDBJ whole genome shotgun (WGS) entry which is preliminary data.</text>
</comment>
<dbReference type="SMART" id="SM01407">
    <property type="entry name" value="NAC"/>
    <property type="match status" value="1"/>
</dbReference>
<sequence>MPHQSLVLRARYMLPVNPRDLQKQLRQLKKLGVKIEQIEGAKNASIELRDKKLILENPEVFVVEFGGAENVLHCNQRHT</sequence>
<dbReference type="AlphaFoldDB" id="A0A7C2ZBI2"/>
<evidence type="ECO:0000259" key="1">
    <source>
        <dbReference type="PROSITE" id="PS51151"/>
    </source>
</evidence>
<dbReference type="Pfam" id="PF01849">
    <property type="entry name" value="NAC"/>
    <property type="match status" value="1"/>
</dbReference>
<dbReference type="EMBL" id="DSGT01000001">
    <property type="protein sequence ID" value="HEW52576.1"/>
    <property type="molecule type" value="Genomic_DNA"/>
</dbReference>
<protein>
    <recommendedName>
        <fullName evidence="1">NAC-A/B domain-containing protein</fullName>
    </recommendedName>
</protein>
<dbReference type="Gene3D" id="2.20.70.30">
    <property type="entry name" value="Nascent polypeptide-associated complex domain"/>
    <property type="match status" value="1"/>
</dbReference>
<gene>
    <name evidence="2" type="ORF">ENO77_00060</name>
</gene>
<dbReference type="InterPro" id="IPR038187">
    <property type="entry name" value="NAC_A/B_dom_sf"/>
</dbReference>
<dbReference type="PROSITE" id="PS51151">
    <property type="entry name" value="NAC_AB"/>
    <property type="match status" value="1"/>
</dbReference>
<proteinExistence type="predicted"/>
<reference evidence="2" key="1">
    <citation type="journal article" date="2020" name="mSystems">
        <title>Genome- and Community-Level Interaction Insights into Carbon Utilization and Element Cycling Functions of Hydrothermarchaeota in Hydrothermal Sediment.</title>
        <authorList>
            <person name="Zhou Z."/>
            <person name="Liu Y."/>
            <person name="Xu W."/>
            <person name="Pan J."/>
            <person name="Luo Z.H."/>
            <person name="Li M."/>
        </authorList>
    </citation>
    <scope>NUCLEOTIDE SEQUENCE [LARGE SCALE GENOMIC DNA]</scope>
    <source>
        <strain evidence="2">SpSt-16</strain>
    </source>
</reference>